<evidence type="ECO:0000256" key="3">
    <source>
        <dbReference type="ARBA" id="ARBA00007812"/>
    </source>
</evidence>
<dbReference type="Pfam" id="PF02776">
    <property type="entry name" value="TPP_enzyme_N"/>
    <property type="match status" value="1"/>
</dbReference>
<feature type="domain" description="Thiamine pyrophosphate enzyme central" evidence="15">
    <location>
        <begin position="196"/>
        <end position="329"/>
    </location>
</feature>
<evidence type="ECO:0000259" key="15">
    <source>
        <dbReference type="Pfam" id="PF00205"/>
    </source>
</evidence>
<dbReference type="InterPro" id="IPR012846">
    <property type="entry name" value="Acetolactate_synth_lsu"/>
</dbReference>
<dbReference type="FunFam" id="3.40.50.1220:FF:000008">
    <property type="entry name" value="Acetolactate synthase"/>
    <property type="match status" value="1"/>
</dbReference>
<dbReference type="EMBL" id="QKZK01000002">
    <property type="protein sequence ID" value="PZX20293.1"/>
    <property type="molecule type" value="Genomic_DNA"/>
</dbReference>
<reference evidence="18 19" key="1">
    <citation type="submission" date="2018-06" db="EMBL/GenBank/DDBJ databases">
        <title>Genomic Encyclopedia of Archaeal and Bacterial Type Strains, Phase II (KMG-II): from individual species to whole genera.</title>
        <authorList>
            <person name="Goeker M."/>
        </authorList>
    </citation>
    <scope>NUCLEOTIDE SEQUENCE [LARGE SCALE GENOMIC DNA]</scope>
    <source>
        <strain evidence="18 19">DSM 6779</strain>
    </source>
</reference>
<dbReference type="Gene3D" id="3.40.50.1220">
    <property type="entry name" value="TPP-binding domain"/>
    <property type="match status" value="1"/>
</dbReference>
<dbReference type="InterPro" id="IPR029061">
    <property type="entry name" value="THDP-binding"/>
</dbReference>
<protein>
    <recommendedName>
        <fullName evidence="4 14">Acetolactate synthase</fullName>
        <ecNumber evidence="4 14">2.2.1.6</ecNumber>
    </recommendedName>
</protein>
<dbReference type="InterPro" id="IPR012000">
    <property type="entry name" value="Thiamin_PyroP_enz_cen_dom"/>
</dbReference>
<keyword evidence="7 14" id="KW-0808">Transferase</keyword>
<dbReference type="InterPro" id="IPR012001">
    <property type="entry name" value="Thiamin_PyroP_enz_TPP-bd_dom"/>
</dbReference>
<evidence type="ECO:0000313" key="19">
    <source>
        <dbReference type="Proteomes" id="UP000249239"/>
    </source>
</evidence>
<dbReference type="InterPro" id="IPR000399">
    <property type="entry name" value="TPP-bd_CS"/>
</dbReference>
<dbReference type="NCBIfam" id="TIGR00118">
    <property type="entry name" value="acolac_lg"/>
    <property type="match status" value="1"/>
</dbReference>
<dbReference type="PANTHER" id="PTHR18968:SF170">
    <property type="entry name" value="ACETOLACTATE SYNTHASE ISOZYME 1 LARGE SUBUNIT"/>
    <property type="match status" value="1"/>
</dbReference>
<dbReference type="Pfam" id="PF02775">
    <property type="entry name" value="TPP_enzyme_C"/>
    <property type="match status" value="1"/>
</dbReference>
<comment type="similarity">
    <text evidence="3 14">Belongs to the TPP enzyme family.</text>
</comment>
<comment type="pathway">
    <text evidence="1 14">Amino-acid biosynthesis; L-isoleucine biosynthesis; L-isoleucine from 2-oxobutanoate: step 1/4.</text>
</comment>
<comment type="cofactor">
    <cofactor evidence="14">
        <name>Mg(2+)</name>
        <dbReference type="ChEBI" id="CHEBI:18420"/>
    </cofactor>
    <text evidence="14">Binds 1 Mg(2+) ion per subunit.</text>
</comment>
<dbReference type="GO" id="GO:0009097">
    <property type="term" value="P:isoleucine biosynthetic process"/>
    <property type="evidence" value="ECO:0007669"/>
    <property type="project" value="UniProtKB-UniPathway"/>
</dbReference>
<evidence type="ECO:0000259" key="16">
    <source>
        <dbReference type="Pfam" id="PF02775"/>
    </source>
</evidence>
<comment type="catalytic activity">
    <reaction evidence="13 14">
        <text>2 pyruvate + H(+) = (2S)-2-acetolactate + CO2</text>
        <dbReference type="Rhea" id="RHEA:25249"/>
        <dbReference type="ChEBI" id="CHEBI:15361"/>
        <dbReference type="ChEBI" id="CHEBI:15378"/>
        <dbReference type="ChEBI" id="CHEBI:16526"/>
        <dbReference type="ChEBI" id="CHEBI:58476"/>
        <dbReference type="EC" id="2.2.1.6"/>
    </reaction>
</comment>
<feature type="domain" description="Thiamine pyrophosphate enzyme TPP-binding" evidence="16">
    <location>
        <begin position="376"/>
        <end position="501"/>
    </location>
</feature>
<dbReference type="GO" id="GO:0050660">
    <property type="term" value="F:flavin adenine dinucleotide binding"/>
    <property type="evidence" value="ECO:0007669"/>
    <property type="project" value="InterPro"/>
</dbReference>
<dbReference type="AlphaFoldDB" id="A0A2W7NLA8"/>
<dbReference type="Pfam" id="PF00205">
    <property type="entry name" value="TPP_enzyme_M"/>
    <property type="match status" value="1"/>
</dbReference>
<evidence type="ECO:0000313" key="18">
    <source>
        <dbReference type="EMBL" id="PZX20293.1"/>
    </source>
</evidence>
<evidence type="ECO:0000256" key="12">
    <source>
        <dbReference type="ARBA" id="ARBA00023304"/>
    </source>
</evidence>
<dbReference type="FunFam" id="3.40.50.970:FF:000016">
    <property type="entry name" value="Acetolactate synthase"/>
    <property type="match status" value="1"/>
</dbReference>
<evidence type="ECO:0000256" key="10">
    <source>
        <dbReference type="ARBA" id="ARBA00022842"/>
    </source>
</evidence>
<dbReference type="Gene3D" id="3.40.50.970">
    <property type="match status" value="2"/>
</dbReference>
<dbReference type="CDD" id="cd07035">
    <property type="entry name" value="TPP_PYR_POX_like"/>
    <property type="match status" value="1"/>
</dbReference>
<dbReference type="GO" id="GO:0030976">
    <property type="term" value="F:thiamine pyrophosphate binding"/>
    <property type="evidence" value="ECO:0007669"/>
    <property type="project" value="UniProtKB-UniRule"/>
</dbReference>
<accession>A0A2W7NLA8</accession>
<comment type="caution">
    <text evidence="18">The sequence shown here is derived from an EMBL/GenBank/DDBJ whole genome shotgun (WGS) entry which is preliminary data.</text>
</comment>
<dbReference type="EC" id="2.2.1.6" evidence="4 14"/>
<evidence type="ECO:0000256" key="1">
    <source>
        <dbReference type="ARBA" id="ARBA00004974"/>
    </source>
</evidence>
<sequence>MKTHSPTSQPITGAQLLMELLKQQGIDTIFGIPGGSILPIYDAMHTSGIRHVLARHEQGAGFMAQGMARSTGKPAVCMATSGPGAVNLLTAISDAYSDSVPLIVITGQVPLTLMGTAAFQEVDVVGMSRTITKRSILVTDVNDLPQIIHDAFRLATEGRPGPVWIDIPKDVQLAPFTGHWRAPQPAMDGLTDFSSIARVQEMLTRSRRPVIIAGNGIIIANVADVLQQIAVHYRIPVLTTLHGKGAMPDGHPLNLGMAGMHGLASANDALNTADLVIALGIRFDDRLTGNVQAFCPDAKIVHVDIHPVQLNRIKPAHLAICADLGLWLTAWASLLPPAVAKPMMARVSTIEPDDVAGGWLRAFAELMPADAIVTTDVGQHQMWVAQYYPLSSPRSLLTSGGQGTMGFGLPAAIGAAIAHPHRKVVCFTGDGSLMMNIQELATLAELNLDITIVLMNNEGLGMVRQQQQLFWGERLAASEYVQPTRFSAIAQAFGIHTMEASMGDGVAALTRYDWMLPQPTFLHLQVDADQLVSPIMQPGHSINAMMDCKRVYEV</sequence>
<dbReference type="InterPro" id="IPR045229">
    <property type="entry name" value="TPP_enz"/>
</dbReference>
<dbReference type="FunFam" id="3.40.50.970:FF:000007">
    <property type="entry name" value="Acetolactate synthase"/>
    <property type="match status" value="1"/>
</dbReference>
<gene>
    <name evidence="18" type="ORF">LX69_00290</name>
</gene>
<keyword evidence="5 14" id="KW-0028">Amino-acid biosynthesis</keyword>
<proteinExistence type="inferred from homology"/>
<evidence type="ECO:0000256" key="9">
    <source>
        <dbReference type="ARBA" id="ARBA00022827"/>
    </source>
</evidence>
<dbReference type="OrthoDB" id="4494979at2"/>
<keyword evidence="11 14" id="KW-0786">Thiamine pyrophosphate</keyword>
<dbReference type="SUPFAM" id="SSF52518">
    <property type="entry name" value="Thiamin diphosphate-binding fold (THDP-binding)"/>
    <property type="match status" value="2"/>
</dbReference>
<name>A0A2W7NLA8_9BACT</name>
<keyword evidence="19" id="KW-1185">Reference proteome</keyword>
<evidence type="ECO:0000256" key="2">
    <source>
        <dbReference type="ARBA" id="ARBA00005025"/>
    </source>
</evidence>
<keyword evidence="6" id="KW-0285">Flavoprotein</keyword>
<evidence type="ECO:0000256" key="14">
    <source>
        <dbReference type="RuleBase" id="RU003591"/>
    </source>
</evidence>
<dbReference type="GO" id="GO:0009099">
    <property type="term" value="P:L-valine biosynthetic process"/>
    <property type="evidence" value="ECO:0007669"/>
    <property type="project" value="UniProtKB-UniPathway"/>
</dbReference>
<dbReference type="Proteomes" id="UP000249239">
    <property type="component" value="Unassembled WGS sequence"/>
</dbReference>
<evidence type="ECO:0000256" key="7">
    <source>
        <dbReference type="ARBA" id="ARBA00022679"/>
    </source>
</evidence>
<dbReference type="PROSITE" id="PS00187">
    <property type="entry name" value="TPP_ENZYMES"/>
    <property type="match status" value="1"/>
</dbReference>
<evidence type="ECO:0000256" key="4">
    <source>
        <dbReference type="ARBA" id="ARBA00013145"/>
    </source>
</evidence>
<organism evidence="18 19">
    <name type="scientific">Breznakibacter xylanolyticus</name>
    <dbReference type="NCBI Taxonomy" id="990"/>
    <lineage>
        <taxon>Bacteria</taxon>
        <taxon>Pseudomonadati</taxon>
        <taxon>Bacteroidota</taxon>
        <taxon>Bacteroidia</taxon>
        <taxon>Marinilabiliales</taxon>
        <taxon>Marinilabiliaceae</taxon>
        <taxon>Breznakibacter</taxon>
    </lineage>
</organism>
<evidence type="ECO:0000256" key="13">
    <source>
        <dbReference type="ARBA" id="ARBA00048670"/>
    </source>
</evidence>
<dbReference type="GO" id="GO:0000287">
    <property type="term" value="F:magnesium ion binding"/>
    <property type="evidence" value="ECO:0007669"/>
    <property type="project" value="UniProtKB-UniRule"/>
</dbReference>
<dbReference type="InterPro" id="IPR011766">
    <property type="entry name" value="TPP_enzyme_TPP-bd"/>
</dbReference>
<dbReference type="InterPro" id="IPR039368">
    <property type="entry name" value="AHAS_TPP"/>
</dbReference>
<comment type="pathway">
    <text evidence="2 14">Amino-acid biosynthesis; L-valine biosynthesis; L-valine from pyruvate: step 1/4.</text>
</comment>
<keyword evidence="12 14" id="KW-0100">Branched-chain amino acid biosynthesis</keyword>
<comment type="cofactor">
    <cofactor evidence="14">
        <name>thiamine diphosphate</name>
        <dbReference type="ChEBI" id="CHEBI:58937"/>
    </cofactor>
    <text evidence="14">Binds 1 thiamine pyrophosphate per subunit.</text>
</comment>
<evidence type="ECO:0000256" key="11">
    <source>
        <dbReference type="ARBA" id="ARBA00023052"/>
    </source>
</evidence>
<keyword evidence="8 14" id="KW-0479">Metal-binding</keyword>
<evidence type="ECO:0000256" key="8">
    <source>
        <dbReference type="ARBA" id="ARBA00022723"/>
    </source>
</evidence>
<dbReference type="RefSeq" id="WP_111444032.1">
    <property type="nucleotide sequence ID" value="NZ_QKZK01000002.1"/>
</dbReference>
<dbReference type="SUPFAM" id="SSF52467">
    <property type="entry name" value="DHS-like NAD/FAD-binding domain"/>
    <property type="match status" value="1"/>
</dbReference>
<keyword evidence="9" id="KW-0274">FAD</keyword>
<dbReference type="GO" id="GO:0005948">
    <property type="term" value="C:acetolactate synthase complex"/>
    <property type="evidence" value="ECO:0007669"/>
    <property type="project" value="TreeGrafter"/>
</dbReference>
<dbReference type="InterPro" id="IPR029035">
    <property type="entry name" value="DHS-like_NAD/FAD-binding_dom"/>
</dbReference>
<evidence type="ECO:0000256" key="6">
    <source>
        <dbReference type="ARBA" id="ARBA00022630"/>
    </source>
</evidence>
<dbReference type="GO" id="GO:0003984">
    <property type="term" value="F:acetolactate synthase activity"/>
    <property type="evidence" value="ECO:0007669"/>
    <property type="project" value="UniProtKB-EC"/>
</dbReference>
<keyword evidence="10 14" id="KW-0460">Magnesium</keyword>
<dbReference type="PANTHER" id="PTHR18968">
    <property type="entry name" value="THIAMINE PYROPHOSPHATE ENZYMES"/>
    <property type="match status" value="1"/>
</dbReference>
<dbReference type="UniPathway" id="UPA00047">
    <property type="reaction ID" value="UER00055"/>
</dbReference>
<feature type="domain" description="Thiamine pyrophosphate enzyme N-terminal TPP-binding" evidence="17">
    <location>
        <begin position="12"/>
        <end position="126"/>
    </location>
</feature>
<dbReference type="UniPathway" id="UPA00049">
    <property type="reaction ID" value="UER00059"/>
</dbReference>
<dbReference type="CDD" id="cd02015">
    <property type="entry name" value="TPP_AHAS"/>
    <property type="match status" value="1"/>
</dbReference>
<evidence type="ECO:0000256" key="5">
    <source>
        <dbReference type="ARBA" id="ARBA00022605"/>
    </source>
</evidence>
<evidence type="ECO:0000259" key="17">
    <source>
        <dbReference type="Pfam" id="PF02776"/>
    </source>
</evidence>